<name>A0A1Y2AXR9_9FUNG</name>
<dbReference type="SUPFAM" id="SSF52833">
    <property type="entry name" value="Thioredoxin-like"/>
    <property type="match status" value="1"/>
</dbReference>
<dbReference type="Gene3D" id="1.20.1050.10">
    <property type="match status" value="1"/>
</dbReference>
<accession>A0A1Y2AXR9</accession>
<evidence type="ECO:0000259" key="1">
    <source>
        <dbReference type="PROSITE" id="PS50404"/>
    </source>
</evidence>
<dbReference type="AlphaFoldDB" id="A0A1Y2AXR9"/>
<dbReference type="InterPro" id="IPR040079">
    <property type="entry name" value="Glutathione_S-Trfase"/>
</dbReference>
<evidence type="ECO:0008006" key="5">
    <source>
        <dbReference type="Google" id="ProtNLM"/>
    </source>
</evidence>
<feature type="domain" description="GST C-terminal" evidence="2">
    <location>
        <begin position="85"/>
        <end position="208"/>
    </location>
</feature>
<evidence type="ECO:0000313" key="3">
    <source>
        <dbReference type="EMBL" id="ORY27244.1"/>
    </source>
</evidence>
<organism evidence="3 4">
    <name type="scientific">Neocallimastix californiae</name>
    <dbReference type="NCBI Taxonomy" id="1754190"/>
    <lineage>
        <taxon>Eukaryota</taxon>
        <taxon>Fungi</taxon>
        <taxon>Fungi incertae sedis</taxon>
        <taxon>Chytridiomycota</taxon>
        <taxon>Chytridiomycota incertae sedis</taxon>
        <taxon>Neocallimastigomycetes</taxon>
        <taxon>Neocallimastigales</taxon>
        <taxon>Neocallimastigaceae</taxon>
        <taxon>Neocallimastix</taxon>
    </lineage>
</organism>
<dbReference type="InterPro" id="IPR004045">
    <property type="entry name" value="Glutathione_S-Trfase_N"/>
</dbReference>
<feature type="domain" description="GST N-terminal" evidence="1">
    <location>
        <begin position="3"/>
        <end position="83"/>
    </location>
</feature>
<dbReference type="Pfam" id="PF14497">
    <property type="entry name" value="GST_C_3"/>
    <property type="match status" value="1"/>
</dbReference>
<dbReference type="Pfam" id="PF02798">
    <property type="entry name" value="GST_N"/>
    <property type="match status" value="1"/>
</dbReference>
<evidence type="ECO:0000313" key="4">
    <source>
        <dbReference type="Proteomes" id="UP000193920"/>
    </source>
</evidence>
<dbReference type="SFLD" id="SFLDS00019">
    <property type="entry name" value="Glutathione_Transferase_(cytos"/>
    <property type="match status" value="1"/>
</dbReference>
<protein>
    <recommendedName>
        <fullName evidence="5">Glutathione S-transferase</fullName>
    </recommendedName>
</protein>
<dbReference type="InterPro" id="IPR036249">
    <property type="entry name" value="Thioredoxin-like_sf"/>
</dbReference>
<dbReference type="PROSITE" id="PS50404">
    <property type="entry name" value="GST_NTER"/>
    <property type="match status" value="1"/>
</dbReference>
<dbReference type="STRING" id="1754190.A0A1Y2AXR9"/>
<dbReference type="InterPro" id="IPR036282">
    <property type="entry name" value="Glutathione-S-Trfase_C_sf"/>
</dbReference>
<dbReference type="EMBL" id="MCOG01000194">
    <property type="protein sequence ID" value="ORY27244.1"/>
    <property type="molecule type" value="Genomic_DNA"/>
</dbReference>
<dbReference type="Gene3D" id="3.40.30.10">
    <property type="entry name" value="Glutaredoxin"/>
    <property type="match status" value="1"/>
</dbReference>
<sequence>MCEKFVLHYFPLNGRGIIPRAILYYAKANWVDNVIGSDEWFNDKKFSNLFEFHRAPVLEYKGKKLCQSMAIIIYLSQLFNIYGRDIDEQYEINSLLNSYEELLENFRKWNFCEDPAKKETLKQAGIDEFKLYIDRYEKRYQRLGNGPYYLGDHFSTADIYLACAIPTLHDILWKPDIDEVMPNLKKLLERIRENELKGFFDNYFYHHN</sequence>
<evidence type="ECO:0000259" key="2">
    <source>
        <dbReference type="PROSITE" id="PS50405"/>
    </source>
</evidence>
<dbReference type="PANTHER" id="PTHR11571">
    <property type="entry name" value="GLUTATHIONE S-TRANSFERASE"/>
    <property type="match status" value="1"/>
</dbReference>
<gene>
    <name evidence="3" type="ORF">LY90DRAFT_705937</name>
</gene>
<dbReference type="Proteomes" id="UP000193920">
    <property type="component" value="Unassembled WGS sequence"/>
</dbReference>
<dbReference type="SUPFAM" id="SSF47616">
    <property type="entry name" value="GST C-terminal domain-like"/>
    <property type="match status" value="1"/>
</dbReference>
<dbReference type="GO" id="GO:0006749">
    <property type="term" value="P:glutathione metabolic process"/>
    <property type="evidence" value="ECO:0007669"/>
    <property type="project" value="TreeGrafter"/>
</dbReference>
<dbReference type="InterPro" id="IPR004046">
    <property type="entry name" value="GST_C"/>
</dbReference>
<dbReference type="OrthoDB" id="414243at2759"/>
<proteinExistence type="predicted"/>
<dbReference type="InterPro" id="IPR050213">
    <property type="entry name" value="GST_superfamily"/>
</dbReference>
<dbReference type="PROSITE" id="PS50405">
    <property type="entry name" value="GST_CTER"/>
    <property type="match status" value="1"/>
</dbReference>
<comment type="caution">
    <text evidence="3">The sequence shown here is derived from an EMBL/GenBank/DDBJ whole genome shotgun (WGS) entry which is preliminary data.</text>
</comment>
<keyword evidence="4" id="KW-1185">Reference proteome</keyword>
<reference evidence="3 4" key="1">
    <citation type="submission" date="2016-08" db="EMBL/GenBank/DDBJ databases">
        <title>A Parts List for Fungal Cellulosomes Revealed by Comparative Genomics.</title>
        <authorList>
            <consortium name="DOE Joint Genome Institute"/>
            <person name="Haitjema C.H."/>
            <person name="Gilmore S.P."/>
            <person name="Henske J.K."/>
            <person name="Solomon K.V."/>
            <person name="De Groot R."/>
            <person name="Kuo A."/>
            <person name="Mondo S.J."/>
            <person name="Salamov A.A."/>
            <person name="Labutti K."/>
            <person name="Zhao Z."/>
            <person name="Chiniquy J."/>
            <person name="Barry K."/>
            <person name="Brewer H.M."/>
            <person name="Purvine S.O."/>
            <person name="Wright A.T."/>
            <person name="Boxma B."/>
            <person name="Van Alen T."/>
            <person name="Hackstein J.H."/>
            <person name="Baker S.E."/>
            <person name="Grigoriev I.V."/>
            <person name="O'Malley M.A."/>
        </authorList>
    </citation>
    <scope>NUCLEOTIDE SEQUENCE [LARGE SCALE GENOMIC DNA]</scope>
    <source>
        <strain evidence="3 4">G1</strain>
    </source>
</reference>
<dbReference type="InterPro" id="IPR010987">
    <property type="entry name" value="Glutathione-S-Trfase_C-like"/>
</dbReference>
<dbReference type="GO" id="GO:0004364">
    <property type="term" value="F:glutathione transferase activity"/>
    <property type="evidence" value="ECO:0007669"/>
    <property type="project" value="TreeGrafter"/>
</dbReference>